<sequence>MFNLPNELVGVVISYSNKPVAATLALLNRRYNRIATPFLYEKVTLKKRRQVRAFHWALVQRPAFHGYVRTLELLTLTIGVFYPDAKPEEDTKQLLMKLPQLVNLVLNVDHYSMTYLFNQPEYPFLLRRFSANSIKSKGFIKFLESQNRIESICLKPHAGLGRTPGVLPVLEPHVLPNLRQIDAVATTVMNLVPSRPVSRISVDRSWDRSYGMYNAIPRSTAPLTYFRDQIKLSWGPWGTQVLELIEKLGHNPEELKELVIHIVVSDNGDRNTLAQLWVNFDPTTLKTLADIRSYLTKFCNLSKFRLEGLIGGHPNHPELQFGLWEKSCPLLEEFTLFNMTVKRA</sequence>
<name>A0A8H7I330_9AGAM</name>
<evidence type="ECO:0000313" key="2">
    <source>
        <dbReference type="Proteomes" id="UP000602905"/>
    </source>
</evidence>
<evidence type="ECO:0000313" key="1">
    <source>
        <dbReference type="EMBL" id="KAF8713287.1"/>
    </source>
</evidence>
<feature type="non-terminal residue" evidence="1">
    <location>
        <position position="1"/>
    </location>
</feature>
<dbReference type="OrthoDB" id="3263962at2759"/>
<accession>A0A8H7I330</accession>
<dbReference type="Proteomes" id="UP000602905">
    <property type="component" value="Unassembled WGS sequence"/>
</dbReference>
<proteinExistence type="predicted"/>
<protein>
    <submittedName>
        <fullName evidence="1">Uncharacterized protein</fullName>
    </submittedName>
</protein>
<comment type="caution">
    <text evidence="1">The sequence shown here is derived from an EMBL/GenBank/DDBJ whole genome shotgun (WGS) entry which is preliminary data.</text>
</comment>
<dbReference type="EMBL" id="JACYCD010000023">
    <property type="protein sequence ID" value="KAF8713287.1"/>
    <property type="molecule type" value="Genomic_DNA"/>
</dbReference>
<gene>
    <name evidence="1" type="ORF">RHS03_00742</name>
</gene>
<organism evidence="1 2">
    <name type="scientific">Rhizoctonia solani</name>
    <dbReference type="NCBI Taxonomy" id="456999"/>
    <lineage>
        <taxon>Eukaryota</taxon>
        <taxon>Fungi</taxon>
        <taxon>Dikarya</taxon>
        <taxon>Basidiomycota</taxon>
        <taxon>Agaricomycotina</taxon>
        <taxon>Agaricomycetes</taxon>
        <taxon>Cantharellales</taxon>
        <taxon>Ceratobasidiaceae</taxon>
        <taxon>Rhizoctonia</taxon>
    </lineage>
</organism>
<dbReference type="AlphaFoldDB" id="A0A8H7I330"/>
<reference evidence="1" key="1">
    <citation type="submission" date="2020-09" db="EMBL/GenBank/DDBJ databases">
        <title>Comparative genome analyses of four rice-infecting Rhizoctonia solani isolates reveal extensive enrichment of homogalacturonan modification genes.</title>
        <authorList>
            <person name="Lee D.-Y."/>
            <person name="Jeon J."/>
            <person name="Kim K.-T."/>
            <person name="Cheong K."/>
            <person name="Song H."/>
            <person name="Choi G."/>
            <person name="Ko J."/>
            <person name="Opiyo S.O."/>
            <person name="Zuo S."/>
            <person name="Madhav S."/>
            <person name="Lee Y.-H."/>
            <person name="Wang G.-L."/>
        </authorList>
    </citation>
    <scope>NUCLEOTIDE SEQUENCE</scope>
    <source>
        <strain evidence="1">AG1-IA WGL</strain>
    </source>
</reference>